<comment type="caution">
    <text evidence="5">The sequence shown here is derived from an EMBL/GenBank/DDBJ whole genome shotgun (WGS) entry which is preliminary data.</text>
</comment>
<dbReference type="GO" id="GO:0043565">
    <property type="term" value="F:sequence-specific DNA binding"/>
    <property type="evidence" value="ECO:0007669"/>
    <property type="project" value="InterPro"/>
</dbReference>
<keyword evidence="2" id="KW-0238">DNA-binding</keyword>
<dbReference type="InterPro" id="IPR050204">
    <property type="entry name" value="AraC_XylS_family_regulators"/>
</dbReference>
<organism evidence="5 6">
    <name type="scientific">Devosia ureilytica</name>
    <dbReference type="NCBI Taxonomy" id="2952754"/>
    <lineage>
        <taxon>Bacteria</taxon>
        <taxon>Pseudomonadati</taxon>
        <taxon>Pseudomonadota</taxon>
        <taxon>Alphaproteobacteria</taxon>
        <taxon>Hyphomicrobiales</taxon>
        <taxon>Devosiaceae</taxon>
        <taxon>Devosia</taxon>
    </lineage>
</organism>
<dbReference type="GO" id="GO:0003700">
    <property type="term" value="F:DNA-binding transcription factor activity"/>
    <property type="evidence" value="ECO:0007669"/>
    <property type="project" value="InterPro"/>
</dbReference>
<dbReference type="RefSeq" id="WP_254673010.1">
    <property type="nucleotide sequence ID" value="NZ_JAMWDU010000001.1"/>
</dbReference>
<accession>A0A9Q4ALB1</accession>
<dbReference type="Gene3D" id="1.10.10.60">
    <property type="entry name" value="Homeodomain-like"/>
    <property type="match status" value="1"/>
</dbReference>
<dbReference type="PROSITE" id="PS00041">
    <property type="entry name" value="HTH_ARAC_FAMILY_1"/>
    <property type="match status" value="1"/>
</dbReference>
<dbReference type="PANTHER" id="PTHR46796:SF14">
    <property type="entry name" value="TRANSCRIPTIONAL REGULATORY PROTEIN"/>
    <property type="match status" value="1"/>
</dbReference>
<dbReference type="AlphaFoldDB" id="A0A9Q4ALB1"/>
<dbReference type="PANTHER" id="PTHR46796">
    <property type="entry name" value="HTH-TYPE TRANSCRIPTIONAL ACTIVATOR RHAS-RELATED"/>
    <property type="match status" value="1"/>
</dbReference>
<name>A0A9Q4ALB1_9HYPH</name>
<evidence type="ECO:0000313" key="6">
    <source>
        <dbReference type="Proteomes" id="UP001060275"/>
    </source>
</evidence>
<dbReference type="InterPro" id="IPR018062">
    <property type="entry name" value="HTH_AraC-typ_CS"/>
</dbReference>
<dbReference type="SUPFAM" id="SSF46689">
    <property type="entry name" value="Homeodomain-like"/>
    <property type="match status" value="2"/>
</dbReference>
<evidence type="ECO:0000259" key="4">
    <source>
        <dbReference type="PROSITE" id="PS01124"/>
    </source>
</evidence>
<dbReference type="Pfam" id="PF12833">
    <property type="entry name" value="HTH_18"/>
    <property type="match status" value="1"/>
</dbReference>
<dbReference type="InterPro" id="IPR009057">
    <property type="entry name" value="Homeodomain-like_sf"/>
</dbReference>
<proteinExistence type="predicted"/>
<keyword evidence="3" id="KW-0804">Transcription</keyword>
<dbReference type="Proteomes" id="UP001060275">
    <property type="component" value="Unassembled WGS sequence"/>
</dbReference>
<evidence type="ECO:0000256" key="1">
    <source>
        <dbReference type="ARBA" id="ARBA00023015"/>
    </source>
</evidence>
<dbReference type="PROSITE" id="PS01124">
    <property type="entry name" value="HTH_ARAC_FAMILY_2"/>
    <property type="match status" value="1"/>
</dbReference>
<keyword evidence="6" id="KW-1185">Reference proteome</keyword>
<protein>
    <submittedName>
        <fullName evidence="5">AraC family transcriptional regulator</fullName>
    </submittedName>
</protein>
<dbReference type="InterPro" id="IPR018060">
    <property type="entry name" value="HTH_AraC"/>
</dbReference>
<evidence type="ECO:0000256" key="3">
    <source>
        <dbReference type="ARBA" id="ARBA00023163"/>
    </source>
</evidence>
<dbReference type="EMBL" id="JAMWDU010000001">
    <property type="protein sequence ID" value="MCP8885785.1"/>
    <property type="molecule type" value="Genomic_DNA"/>
</dbReference>
<reference evidence="5" key="1">
    <citation type="submission" date="2022-06" db="EMBL/GenBank/DDBJ databases">
        <title>Devosia sp. XJ19-45 genome assembly.</title>
        <authorList>
            <person name="Li B."/>
            <person name="Cai M."/>
            <person name="Nie G."/>
            <person name="Li W."/>
        </authorList>
    </citation>
    <scope>NUCLEOTIDE SEQUENCE</scope>
    <source>
        <strain evidence="5">XJ19-45</strain>
    </source>
</reference>
<evidence type="ECO:0000256" key="2">
    <source>
        <dbReference type="ARBA" id="ARBA00023125"/>
    </source>
</evidence>
<keyword evidence="1" id="KW-0805">Transcription regulation</keyword>
<dbReference type="SMART" id="SM00342">
    <property type="entry name" value="HTH_ARAC"/>
    <property type="match status" value="1"/>
</dbReference>
<feature type="domain" description="HTH araC/xylS-type" evidence="4">
    <location>
        <begin position="59"/>
        <end position="157"/>
    </location>
</feature>
<sequence>MSGVQALATNLIPRFQAPPPRIHPFSDVVAPADRAHENDAADPARPLIAKGGLTPVQLKRVERFVEENYVRPIQVRDLATVSNLSLSYFSRAFTRSVGFSPHLMLNRYRIMQAARLMLASDEPLVDIALACGLCDQAHLSRLFRKFVGASPAHWRQANAACLRDQSREIPWAAANERSVWQAASQGRQG</sequence>
<gene>
    <name evidence="5" type="ORF">NF348_01570</name>
</gene>
<evidence type="ECO:0000313" key="5">
    <source>
        <dbReference type="EMBL" id="MCP8885785.1"/>
    </source>
</evidence>